<dbReference type="InterPro" id="IPR020835">
    <property type="entry name" value="Catalase_sf"/>
</dbReference>
<protein>
    <submittedName>
        <fullName evidence="1">Catalase</fullName>
    </submittedName>
</protein>
<dbReference type="Proteomes" id="UP000308828">
    <property type="component" value="Unassembled WGS sequence"/>
</dbReference>
<keyword evidence="2" id="KW-1185">Reference proteome</keyword>
<dbReference type="GO" id="GO:0006979">
    <property type="term" value="P:response to oxidative stress"/>
    <property type="evidence" value="ECO:0007669"/>
    <property type="project" value="InterPro"/>
</dbReference>
<dbReference type="SUPFAM" id="SSF56634">
    <property type="entry name" value="Heme-dependent catalase-like"/>
    <property type="match status" value="1"/>
</dbReference>
<dbReference type="EMBL" id="STGV01000001">
    <property type="protein sequence ID" value="THV25413.1"/>
    <property type="molecule type" value="Genomic_DNA"/>
</dbReference>
<dbReference type="PANTHER" id="PTHR36195">
    <property type="entry name" value="DOMAIN PROTEIN, PUTATIVE (AFU_ORTHOLOGUE AFUA_5G01990)-RELATED-RELATED"/>
    <property type="match status" value="1"/>
</dbReference>
<dbReference type="RefSeq" id="WP_136597259.1">
    <property type="nucleotide sequence ID" value="NZ_STGV01000001.1"/>
</dbReference>
<dbReference type="GO" id="GO:0020037">
    <property type="term" value="F:heme binding"/>
    <property type="evidence" value="ECO:0007669"/>
    <property type="project" value="InterPro"/>
</dbReference>
<dbReference type="OrthoDB" id="9765610at2"/>
<dbReference type="Gene3D" id="2.40.180.10">
    <property type="entry name" value="Catalase core domain"/>
    <property type="match status" value="1"/>
</dbReference>
<dbReference type="PROSITE" id="PS51402">
    <property type="entry name" value="CATALASE_3"/>
    <property type="match status" value="1"/>
</dbReference>
<sequence>MPLNPPIRYSADLEKPSPDEQAVIEDIKDSMLYIIGKTHEDLGHAQRSVHAKSHALLEATVTVHDGLTPELAQGVFAEGARVYPAIIRISTIPGDPLRDSVSLPRGFAIKLFNVEGARLPGSEGDVTQDFLFASAPAFAAPDAASFAKNLKLISRTTDRVEWAKSALSWILRPIVKGLEAMGADAGALKAMGGYPETHPLGEHYYTQVPIRFGDHVAKLDIVPQSESFKRLVEDRIDLSEGPDVLRQAVAEVMAAEGGAWTLRAQLCRNIETQPIEDASVVWPEEESPYLDIATIRVAPQTGWSEGRSRAVDDGLTFRPWRGIELHRPLGNVMRARRQVYPVAAARRSELIGCPMHEPKSRPDLP</sequence>
<dbReference type="AlphaFoldDB" id="A0A4S8P5F9"/>
<gene>
    <name evidence="1" type="ORF">FAA97_04250</name>
</gene>
<organism evidence="1 2">
    <name type="scientific">Peteryoungia ipomoeae</name>
    <dbReference type="NCBI Taxonomy" id="1210932"/>
    <lineage>
        <taxon>Bacteria</taxon>
        <taxon>Pseudomonadati</taxon>
        <taxon>Pseudomonadota</taxon>
        <taxon>Alphaproteobacteria</taxon>
        <taxon>Hyphomicrobiales</taxon>
        <taxon>Rhizobiaceae</taxon>
        <taxon>Peteryoungia</taxon>
    </lineage>
</organism>
<evidence type="ECO:0000313" key="2">
    <source>
        <dbReference type="Proteomes" id="UP000308828"/>
    </source>
</evidence>
<proteinExistence type="predicted"/>
<dbReference type="GO" id="GO:0004096">
    <property type="term" value="F:catalase activity"/>
    <property type="evidence" value="ECO:0007669"/>
    <property type="project" value="InterPro"/>
</dbReference>
<dbReference type="CDD" id="cd08152">
    <property type="entry name" value="y4iL_like"/>
    <property type="match status" value="1"/>
</dbReference>
<comment type="caution">
    <text evidence="1">The sequence shown here is derived from an EMBL/GenBank/DDBJ whole genome shotgun (WGS) entry which is preliminary data.</text>
</comment>
<name>A0A4S8P5F9_9HYPH</name>
<evidence type="ECO:0000313" key="1">
    <source>
        <dbReference type="EMBL" id="THV25413.1"/>
    </source>
</evidence>
<dbReference type="InterPro" id="IPR018028">
    <property type="entry name" value="Catalase"/>
</dbReference>
<dbReference type="PANTHER" id="PTHR36195:SF4">
    <property type="entry name" value="DOMAIN PROTEIN, PUTATIVE (AFU_ORTHOLOGUE AFUA_5G01990)-RELATED"/>
    <property type="match status" value="1"/>
</dbReference>
<reference evidence="1 2" key="1">
    <citation type="submission" date="2019-04" db="EMBL/GenBank/DDBJ databases">
        <title>Genome sequence of strain shin9-1.</title>
        <authorList>
            <person name="Gao J."/>
            <person name="Sun J."/>
        </authorList>
    </citation>
    <scope>NUCLEOTIDE SEQUENCE [LARGE SCALE GENOMIC DNA]</scope>
    <source>
        <strain evidence="2">shin9-1</strain>
    </source>
</reference>
<accession>A0A4S8P5F9</accession>